<keyword evidence="9" id="KW-0812">Transmembrane</keyword>
<keyword evidence="9" id="KW-1133">Transmembrane helix</keyword>
<dbReference type="InterPro" id="IPR033764">
    <property type="entry name" value="Sdr_B"/>
</dbReference>
<keyword evidence="4" id="KW-0964">Secreted</keyword>
<dbReference type="InterPro" id="IPR013783">
    <property type="entry name" value="Ig-like_fold"/>
</dbReference>
<feature type="domain" description="SD-repeat containing protein B" evidence="11">
    <location>
        <begin position="548"/>
        <end position="648"/>
    </location>
</feature>
<dbReference type="SUPFAM" id="SSF49401">
    <property type="entry name" value="Bacterial adhesins"/>
    <property type="match status" value="2"/>
</dbReference>
<evidence type="ECO:0000313" key="13">
    <source>
        <dbReference type="EMBL" id="MCS4487309.1"/>
    </source>
</evidence>
<feature type="domain" description="YSIRK Gram-positive signal peptide" evidence="10">
    <location>
        <begin position="9"/>
        <end position="34"/>
    </location>
</feature>
<dbReference type="Pfam" id="PF04650">
    <property type="entry name" value="YSIRK_signal"/>
    <property type="match status" value="1"/>
</dbReference>
<evidence type="ECO:0000256" key="3">
    <source>
        <dbReference type="ARBA" id="ARBA00022512"/>
    </source>
</evidence>
<feature type="domain" description="SDR-like Ig" evidence="12">
    <location>
        <begin position="256"/>
        <end position="349"/>
    </location>
</feature>
<dbReference type="InterPro" id="IPR041171">
    <property type="entry name" value="SDR_Ig"/>
</dbReference>
<feature type="compositionally biased region" description="Low complexity" evidence="8">
    <location>
        <begin position="118"/>
        <end position="131"/>
    </location>
</feature>
<accession>A0ABT2F4A5</accession>
<keyword evidence="9" id="KW-0472">Membrane</keyword>
<feature type="compositionally biased region" description="Polar residues" evidence="8">
    <location>
        <begin position="171"/>
        <end position="197"/>
    </location>
</feature>
<feature type="region of interest" description="Disordered" evidence="8">
    <location>
        <begin position="1269"/>
        <end position="1290"/>
    </location>
</feature>
<evidence type="ECO:0000259" key="10">
    <source>
        <dbReference type="Pfam" id="PF04650"/>
    </source>
</evidence>
<feature type="domain" description="SD-repeat containing protein B" evidence="11">
    <location>
        <begin position="1097"/>
        <end position="1199"/>
    </location>
</feature>
<dbReference type="PANTHER" id="PTHR36108">
    <property type="entry name" value="COLOSSIN-B-RELATED"/>
    <property type="match status" value="1"/>
</dbReference>
<dbReference type="PANTHER" id="PTHR36108:SF13">
    <property type="entry name" value="COLOSSIN-B-RELATED"/>
    <property type="match status" value="1"/>
</dbReference>
<feature type="compositionally biased region" description="Acidic residues" evidence="8">
    <location>
        <begin position="105"/>
        <end position="117"/>
    </location>
</feature>
<evidence type="ECO:0000256" key="8">
    <source>
        <dbReference type="SAM" id="MobiDB-lite"/>
    </source>
</evidence>
<evidence type="ECO:0000256" key="2">
    <source>
        <dbReference type="ARBA" id="ARBA00007257"/>
    </source>
</evidence>
<dbReference type="Pfam" id="PF17210">
    <property type="entry name" value="SdrD_B"/>
    <property type="match status" value="8"/>
</dbReference>
<evidence type="ECO:0000256" key="4">
    <source>
        <dbReference type="ARBA" id="ARBA00022525"/>
    </source>
</evidence>
<feature type="domain" description="SD-repeat containing protein B" evidence="11">
    <location>
        <begin position="987"/>
        <end position="1089"/>
    </location>
</feature>
<evidence type="ECO:0000259" key="12">
    <source>
        <dbReference type="Pfam" id="PF17961"/>
    </source>
</evidence>
<sequence>MKKMDFLPNRQNRYSIRKYTIGTASILIGATLIFGVANDEAKAEETDTTAEALSASDNPDADGKATAETSVDETVASDEEVEKVAEESSESNEATESIGKAAEETATEETSEKEDDNSSASNAEVESENNVQPGNKVIDIENRASHIPTYSADNTTTEASVKPADEAEALSSITTTGVSRNKTESTPNSSTNINNENARPEAITPRSAFRSVGTGRTAFRAAETSGRNVNDKVTMSNINTTIKTSNGGTRNEFWVTSGDYLQVTGNYKVDNDVHAGDYMTFNWGRYYRPGGLHLPPIAVDLYSNDGKVVAKGSYDLATNTSTYTFTDYVDQLDDVTGSFKITGYENKKENTIDKRTYPIELNLAGETYRKDIVIDHGLKPDSYVQGNANYIDRKTNDQYMTTYLNQRHDLLDAQKLDIVVKGYKVDKSSIQVYKVTDNSQFLANGNPDTSRLEKVRIPANGITMSADGTKATINPSVIPFNRRQQYIVTYKLIRTVDDAKSRQVTNELRNVAKNNQITQYHNYYPGIFSDVSNAEGKPIIPTPPPLYKLGDYVWEDTNKDGIQDANERGIANVPVILKDAQGNELKRTTTDSNGKYLFDGLQKGNYIVEFGTPAGYVPTQVDQGSNDATDSDGLRVNVNLQGDNLTIDSGFYKEPKLKLGDYVWEDTNRDGIQDANEPGIANVPVVLRDSQGREIARTTTDNNGRYLFDNLDKGRYTVQFGTPDGYIPTTANQGGNDAIDSDGLTVTVDLQNDDLTIDSGFYKKPKLKLGDYVWEDTNRDGVQDINEQGIPNVTVVLKDAQGREIGRTTTDQTGHYIFENLDEGDYTVEFGTPDGYMPTQVDQGGNDALDSDGLRVNVHLQNNDLTIDSGFYKKPKLKLGDYVWEDTNKDGIQDANEKGIAGVTVVLKDDQGREISRTTTDNNGKYLFDNLDEGRYTVEFGTPDGYVPTKVDQGNNDATDSDGLKVEVDLRQDDLTIDSGFHKKPVKLGDYVWEDTNRDGIQDPDEKGISGVTVILKDDQGNEIGRTTTDENGGYVFEDLEPGDYTVEFETPEGYRPTTPNAGTDDEKDSDGQVVKVKLDKDDMSIDSGFYKVPKLKLGDYVWEDTNKDGIQDANEKGIADVTVVLKDDQGREIARTTTDENGKYLFDNLDEGRYTVEFGTPDGYVPTQVDQGGDDATDSDGLKVEVDLRQDDLTIDSGFHKKPVKLGDYVWEDTNRDGIQDPDEKGISGVTVILKDDQGNEIGRTTTDENGGYVFEDLEPGDYTVEFETPEGYRPTTPNAGTDDEKDSDGQVVKVKLDKDDMSIDSGFYKVPKLKLGDYVWEDTNKDGIQDANEKGIADVTVVLKNEQGEEVARTTTDENGKYLFDNLDEGKYTVEFETPE</sequence>
<evidence type="ECO:0000256" key="9">
    <source>
        <dbReference type="SAM" id="Phobius"/>
    </source>
</evidence>
<keyword evidence="3" id="KW-0134">Cell wall</keyword>
<feature type="domain" description="SD-repeat containing protein B" evidence="11">
    <location>
        <begin position="1316"/>
        <end position="1381"/>
    </location>
</feature>
<reference evidence="13 14" key="1">
    <citation type="journal article" date="2023" name="Int. J. Syst. Evol. Microbiol.">
        <title>Streptococcus sciuri sp. nov., Staphylococcus marylandisciuri sp. nov. and Staphylococcus americanisciuri sp. nov., isolated from faeces of eastern grey squirrel (Sciurus carolinensis).</title>
        <authorList>
            <person name="Volokhov D.V."/>
            <person name="Zagorodnyaya T.A."/>
            <person name="Furtak V.A."/>
            <person name="Nattanmai G."/>
            <person name="Randall L."/>
            <person name="Jose S."/>
            <person name="Gao Y."/>
            <person name="Eisenberg T."/>
            <person name="Delmonte P."/>
            <person name="Blom J."/>
            <person name="Mitchell K.K."/>
        </authorList>
    </citation>
    <scope>NUCLEOTIDE SEQUENCE [LARGE SCALE GENOMIC DNA]</scope>
    <source>
        <strain evidence="13 14">GRT3</strain>
    </source>
</reference>
<keyword evidence="7" id="KW-0572">Peptidoglycan-anchor</keyword>
<gene>
    <name evidence="13" type="ORF">NXS11_10600</name>
</gene>
<name>A0ABT2F4A5_9STAP</name>
<keyword evidence="14" id="KW-1185">Reference proteome</keyword>
<feature type="domain" description="SD-repeat containing protein B" evidence="11">
    <location>
        <begin position="878"/>
        <end position="980"/>
    </location>
</feature>
<evidence type="ECO:0000313" key="14">
    <source>
        <dbReference type="Proteomes" id="UP001205609"/>
    </source>
</evidence>
<proteinExistence type="inferred from homology"/>
<evidence type="ECO:0000256" key="1">
    <source>
        <dbReference type="ARBA" id="ARBA00004168"/>
    </source>
</evidence>
<dbReference type="Gene3D" id="2.60.40.1290">
    <property type="match status" value="1"/>
</dbReference>
<protein>
    <submittedName>
        <fullName evidence="13">Carboxypeptidase regulatory-like domain-containing protein</fullName>
    </submittedName>
</protein>
<dbReference type="InterPro" id="IPR011252">
    <property type="entry name" value="Fibrogen-bd_dom1"/>
</dbReference>
<dbReference type="InterPro" id="IPR008966">
    <property type="entry name" value="Adhesion_dom_sf"/>
</dbReference>
<dbReference type="SUPFAM" id="SSF117074">
    <property type="entry name" value="Hypothetical protein PA1324"/>
    <property type="match status" value="8"/>
</dbReference>
<feature type="domain" description="SD-repeat containing protein B" evidence="11">
    <location>
        <begin position="768"/>
        <end position="870"/>
    </location>
</feature>
<feature type="domain" description="SD-repeat containing protein B" evidence="11">
    <location>
        <begin position="658"/>
        <end position="760"/>
    </location>
</feature>
<dbReference type="Gene3D" id="2.60.40.10">
    <property type="entry name" value="Immunoglobulins"/>
    <property type="match status" value="8"/>
</dbReference>
<feature type="region of interest" description="Disordered" evidence="8">
    <location>
        <begin position="1050"/>
        <end position="1071"/>
    </location>
</feature>
<dbReference type="Proteomes" id="UP001205609">
    <property type="component" value="Unassembled WGS sequence"/>
</dbReference>
<dbReference type="Pfam" id="PF17961">
    <property type="entry name" value="Big_8"/>
    <property type="match status" value="1"/>
</dbReference>
<dbReference type="InterPro" id="IPR005877">
    <property type="entry name" value="YSIRK_signal_dom"/>
</dbReference>
<evidence type="ECO:0000259" key="11">
    <source>
        <dbReference type="Pfam" id="PF17210"/>
    </source>
</evidence>
<feature type="domain" description="SD-repeat containing protein B" evidence="11">
    <location>
        <begin position="1206"/>
        <end position="1308"/>
    </location>
</feature>
<evidence type="ECO:0000256" key="5">
    <source>
        <dbReference type="ARBA" id="ARBA00022729"/>
    </source>
</evidence>
<organism evidence="13 14">
    <name type="scientific">Staphylococcus americanisciuri</name>
    <dbReference type="NCBI Taxonomy" id="2973940"/>
    <lineage>
        <taxon>Bacteria</taxon>
        <taxon>Bacillati</taxon>
        <taxon>Bacillota</taxon>
        <taxon>Bacilli</taxon>
        <taxon>Bacillales</taxon>
        <taxon>Staphylococcaceae</taxon>
        <taxon>Staphylococcus</taxon>
    </lineage>
</organism>
<feature type="non-terminal residue" evidence="13">
    <location>
        <position position="1382"/>
    </location>
</feature>
<comment type="similarity">
    <text evidence="2">Belongs to the serine-aspartate repeat-containing protein (SDr) family.</text>
</comment>
<keyword evidence="6" id="KW-0677">Repeat</keyword>
<feature type="region of interest" description="Disordered" evidence="8">
    <location>
        <begin position="45"/>
        <end position="202"/>
    </location>
</feature>
<evidence type="ECO:0000256" key="7">
    <source>
        <dbReference type="ARBA" id="ARBA00023088"/>
    </source>
</evidence>
<evidence type="ECO:0000256" key="6">
    <source>
        <dbReference type="ARBA" id="ARBA00022737"/>
    </source>
</evidence>
<keyword evidence="5" id="KW-0732">Signal</keyword>
<dbReference type="Gene3D" id="2.60.40.1280">
    <property type="match status" value="1"/>
</dbReference>
<comment type="caution">
    <text evidence="13">The sequence shown here is derived from an EMBL/GenBank/DDBJ whole genome shotgun (WGS) entry which is preliminary data.</text>
</comment>
<feature type="transmembrane region" description="Helical" evidence="9">
    <location>
        <begin position="20"/>
        <end position="37"/>
    </location>
</feature>
<dbReference type="NCBIfam" id="TIGR01168">
    <property type="entry name" value="YSIRK_signal"/>
    <property type="match status" value="1"/>
</dbReference>
<comment type="subcellular location">
    <subcellularLocation>
        <location evidence="1">Secreted</location>
        <location evidence="1">Cell wall</location>
        <topology evidence="1">Peptidoglycan-anchor</topology>
    </subcellularLocation>
</comment>
<dbReference type="EMBL" id="JANUXY010000015">
    <property type="protein sequence ID" value="MCS4487309.1"/>
    <property type="molecule type" value="Genomic_DNA"/>
</dbReference>